<keyword evidence="2" id="KW-1185">Reference proteome</keyword>
<dbReference type="SUPFAM" id="SSF51905">
    <property type="entry name" value="FAD/NAD(P)-binding domain"/>
    <property type="match status" value="1"/>
</dbReference>
<dbReference type="Gene3D" id="3.50.50.60">
    <property type="entry name" value="FAD/NAD(P)-binding domain"/>
    <property type="match status" value="1"/>
</dbReference>
<dbReference type="PANTHER" id="PTHR15944">
    <property type="entry name" value="FARNESYLCYSTEINE LYASE"/>
    <property type="match status" value="1"/>
</dbReference>
<dbReference type="Proteomes" id="UP000271098">
    <property type="component" value="Unassembled WGS sequence"/>
</dbReference>
<reference evidence="3" key="1">
    <citation type="submission" date="2016-06" db="UniProtKB">
        <authorList>
            <consortium name="WormBaseParasite"/>
        </authorList>
    </citation>
    <scope>IDENTIFICATION</scope>
</reference>
<protein>
    <submittedName>
        <fullName evidence="3">Prenylcys_lyase domain-containing protein</fullName>
    </submittedName>
</protein>
<dbReference type="InterPro" id="IPR036188">
    <property type="entry name" value="FAD/NAD-bd_sf"/>
</dbReference>
<dbReference type="GO" id="GO:0001735">
    <property type="term" value="F:prenylcysteine oxidase activity"/>
    <property type="evidence" value="ECO:0007669"/>
    <property type="project" value="InterPro"/>
</dbReference>
<organism evidence="3">
    <name type="scientific">Gongylonema pulchrum</name>
    <dbReference type="NCBI Taxonomy" id="637853"/>
    <lineage>
        <taxon>Eukaryota</taxon>
        <taxon>Metazoa</taxon>
        <taxon>Ecdysozoa</taxon>
        <taxon>Nematoda</taxon>
        <taxon>Chromadorea</taxon>
        <taxon>Rhabditida</taxon>
        <taxon>Spirurina</taxon>
        <taxon>Spiruromorpha</taxon>
        <taxon>Spiruroidea</taxon>
        <taxon>Gongylonematidae</taxon>
        <taxon>Gongylonema</taxon>
    </lineage>
</organism>
<evidence type="ECO:0000313" key="3">
    <source>
        <dbReference type="WBParaSite" id="GPUH_0001945201-mRNA-1"/>
    </source>
</evidence>
<gene>
    <name evidence="1" type="ORF">GPUH_LOCUS19427</name>
</gene>
<name>A0A183EEN6_9BILA</name>
<dbReference type="Gene3D" id="1.10.405.20">
    <property type="match status" value="1"/>
</dbReference>
<sequence>MVHRFGMQPAHACSPLLLVLAVASARRVLLLRDMCALLRLLLAQLLLHSGTIGAKVAIIGGGIGGASSAYFLRKLTPPGTELVLHLFNHGPVGGRVATVQMQHDGKDRMFEAGGSVIHQANAYIKRWMKEFGRVATVQMQHDGKDRMFEAGGSVIHQANAYIKRWMKEFGKYFDLHEKDTPDDYGTSGIWDGSRFVFMKSSWYIMTVLRALQHYGLSTLKNRLETAAFLADFRNIYKLLDTIQ</sequence>
<evidence type="ECO:0000313" key="2">
    <source>
        <dbReference type="Proteomes" id="UP000271098"/>
    </source>
</evidence>
<dbReference type="Pfam" id="PF13450">
    <property type="entry name" value="NAD_binding_8"/>
    <property type="match status" value="1"/>
</dbReference>
<proteinExistence type="predicted"/>
<reference evidence="1 2" key="2">
    <citation type="submission" date="2018-11" db="EMBL/GenBank/DDBJ databases">
        <authorList>
            <consortium name="Pathogen Informatics"/>
        </authorList>
    </citation>
    <scope>NUCLEOTIDE SEQUENCE [LARGE SCALE GENOMIC DNA]</scope>
</reference>
<dbReference type="InterPro" id="IPR017046">
    <property type="entry name" value="Prenylcysteine_Oxase1"/>
</dbReference>
<evidence type="ECO:0000313" key="1">
    <source>
        <dbReference type="EMBL" id="VDN33824.1"/>
    </source>
</evidence>
<dbReference type="EMBL" id="UYRT01088499">
    <property type="protein sequence ID" value="VDN33824.1"/>
    <property type="molecule type" value="Genomic_DNA"/>
</dbReference>
<dbReference type="OrthoDB" id="437369at2759"/>
<dbReference type="PANTHER" id="PTHR15944:SF0">
    <property type="entry name" value="PRENYLCYSTEINE LYASE DOMAIN-CONTAINING PROTEIN"/>
    <property type="match status" value="1"/>
</dbReference>
<accession>A0A183EEN6</accession>
<dbReference type="GO" id="GO:0030327">
    <property type="term" value="P:prenylated protein catabolic process"/>
    <property type="evidence" value="ECO:0007669"/>
    <property type="project" value="TreeGrafter"/>
</dbReference>
<dbReference type="WBParaSite" id="GPUH_0001945201-mRNA-1">
    <property type="protein sequence ID" value="GPUH_0001945201-mRNA-1"/>
    <property type="gene ID" value="GPUH_0001945201"/>
</dbReference>
<dbReference type="AlphaFoldDB" id="A0A183EEN6"/>